<dbReference type="Proteomes" id="UP000427373">
    <property type="component" value="Chromosome"/>
</dbReference>
<reference evidence="11 12" key="1">
    <citation type="submission" date="2019-10" db="EMBL/GenBank/DDBJ databases">
        <title>Genome Sequences from Six Type Strain Members of the Archaeal Family Sulfolobaceae: Acidianus ambivalens, Acidianus infernus, Metallosphaera prunae, Stygiolobus azoricus, Sulfolobus metallicus, and Sulfurisphaera ohwakuensis.</title>
        <authorList>
            <person name="Counts J.A."/>
            <person name="Kelly R.M."/>
        </authorList>
    </citation>
    <scope>NUCLEOTIDE SEQUENCE [LARGE SCALE GENOMIC DNA]</scope>
    <source>
        <strain evidence="11 12">TA-1</strain>
    </source>
</reference>
<evidence type="ECO:0000259" key="7">
    <source>
        <dbReference type="Pfam" id="PF00441"/>
    </source>
</evidence>
<dbReference type="Pfam" id="PF00441">
    <property type="entry name" value="Acyl-CoA_dh_1"/>
    <property type="match status" value="1"/>
</dbReference>
<dbReference type="InterPro" id="IPR013786">
    <property type="entry name" value="AcylCoA_DH/ox_N"/>
</dbReference>
<dbReference type="PANTHER" id="PTHR43884:SF12">
    <property type="entry name" value="ISOVALERYL-COA DEHYDROGENASE, MITOCHONDRIAL-RELATED"/>
    <property type="match status" value="1"/>
</dbReference>
<dbReference type="InterPro" id="IPR009100">
    <property type="entry name" value="AcylCoA_DH/oxidase_NM_dom_sf"/>
</dbReference>
<evidence type="ECO:0000256" key="1">
    <source>
        <dbReference type="ARBA" id="ARBA00001974"/>
    </source>
</evidence>
<evidence type="ECO:0000313" key="13">
    <source>
        <dbReference type="Proteomes" id="UP000582213"/>
    </source>
</evidence>
<dbReference type="AlphaFoldDB" id="A0A650CJ18"/>
<evidence type="ECO:0000313" key="10">
    <source>
        <dbReference type="EMBL" id="MBB5253809.1"/>
    </source>
</evidence>
<dbReference type="Gene3D" id="2.40.110.10">
    <property type="entry name" value="Butyryl-CoA Dehydrogenase, subunit A, domain 2"/>
    <property type="match status" value="1"/>
</dbReference>
<dbReference type="InterPro" id="IPR037069">
    <property type="entry name" value="AcylCoA_DH/ox_N_sf"/>
</dbReference>
<evidence type="ECO:0000259" key="8">
    <source>
        <dbReference type="Pfam" id="PF02770"/>
    </source>
</evidence>
<accession>A0A650CJ18</accession>
<dbReference type="Pfam" id="PF02771">
    <property type="entry name" value="Acyl-CoA_dh_N"/>
    <property type="match status" value="1"/>
</dbReference>
<dbReference type="Gene3D" id="1.10.540.10">
    <property type="entry name" value="Acyl-CoA dehydrogenase/oxidase, N-terminal domain"/>
    <property type="match status" value="1"/>
</dbReference>
<dbReference type="InterPro" id="IPR009075">
    <property type="entry name" value="AcylCo_DH/oxidase_C"/>
</dbReference>
<feature type="domain" description="Acyl-CoA oxidase/dehydrogenase middle" evidence="8">
    <location>
        <begin position="109"/>
        <end position="202"/>
    </location>
</feature>
<evidence type="ECO:0000259" key="9">
    <source>
        <dbReference type="Pfam" id="PF02771"/>
    </source>
</evidence>
<reference evidence="10 13" key="2">
    <citation type="submission" date="2020-08" db="EMBL/GenBank/DDBJ databases">
        <title>Genomic Encyclopedia of Type Strains, Phase IV (KMG-IV): sequencing the most valuable type-strain genomes for metagenomic binning, comparative biology and taxonomic classification.</title>
        <authorList>
            <person name="Goeker M."/>
        </authorList>
    </citation>
    <scope>NUCLEOTIDE SEQUENCE [LARGE SCALE GENOMIC DNA]</scope>
    <source>
        <strain evidence="10 13">DSM 12421</strain>
    </source>
</reference>
<sequence>MSELILSSVKEFVKREIEPLAEKVDREDYYPRELVKRMGELGYLSPLYEGLTLYDTVNIIEEIAKVSGSVALIQDAQGELVTEPIRMFGNKEQKEILDKLAKGELIGGFGLSEPCCGSDAGSIMTKAERVKDSWVINGRKMWTTQGLYADIFLIVARTGDPKLKEKTLTVFLVPRNKCITTRKIEVMGNRGTGTAEVELNDCEVGEENIVGELNGGWRVVKYALLVGRIAISAIAIGLSICAIEEAIQWSKQRELFDSKLIEKQGIQWYLAKSVANLYSIKSMIREISKYPLDKLFEIEGKISALKFVSSNVAENIIDTALQIMGGLGYAKGSKVERAFRDVRLTRIGEGTDEVQLSIINKVLMRHGIDKILNE</sequence>
<dbReference type="PANTHER" id="PTHR43884">
    <property type="entry name" value="ACYL-COA DEHYDROGENASE"/>
    <property type="match status" value="1"/>
</dbReference>
<keyword evidence="12" id="KW-1185">Reference proteome</keyword>
<dbReference type="InterPro" id="IPR006091">
    <property type="entry name" value="Acyl-CoA_Oxase/DH_mid-dom"/>
</dbReference>
<evidence type="ECO:0000256" key="3">
    <source>
        <dbReference type="ARBA" id="ARBA00022630"/>
    </source>
</evidence>
<dbReference type="SUPFAM" id="SSF47203">
    <property type="entry name" value="Acyl-CoA dehydrogenase C-terminal domain-like"/>
    <property type="match status" value="1"/>
</dbReference>
<protein>
    <submittedName>
        <fullName evidence="11">Acyl-CoA dehydrogenase</fullName>
    </submittedName>
</protein>
<name>A0A650CJ18_SULOH</name>
<evidence type="ECO:0000256" key="5">
    <source>
        <dbReference type="ARBA" id="ARBA00023002"/>
    </source>
</evidence>
<evidence type="ECO:0000256" key="4">
    <source>
        <dbReference type="ARBA" id="ARBA00022827"/>
    </source>
</evidence>
<dbReference type="GO" id="GO:0050660">
    <property type="term" value="F:flavin adenine dinucleotide binding"/>
    <property type="evidence" value="ECO:0007669"/>
    <property type="project" value="InterPro"/>
</dbReference>
<gene>
    <name evidence="11" type="ORF">D1869_10200</name>
    <name evidence="10" type="ORF">HNQ62_001580</name>
</gene>
<comment type="cofactor">
    <cofactor evidence="1 6">
        <name>FAD</name>
        <dbReference type="ChEBI" id="CHEBI:57692"/>
    </cofactor>
</comment>
<feature type="domain" description="Acyl-CoA dehydrogenase/oxidase N-terminal" evidence="9">
    <location>
        <begin position="3"/>
        <end position="104"/>
    </location>
</feature>
<dbReference type="SUPFAM" id="SSF56645">
    <property type="entry name" value="Acyl-CoA dehydrogenase NM domain-like"/>
    <property type="match status" value="1"/>
</dbReference>
<proteinExistence type="inferred from homology"/>
<dbReference type="EMBL" id="JACHFY010000007">
    <property type="protein sequence ID" value="MBB5253809.1"/>
    <property type="molecule type" value="Genomic_DNA"/>
</dbReference>
<dbReference type="Pfam" id="PF02770">
    <property type="entry name" value="Acyl-CoA_dh_M"/>
    <property type="match status" value="1"/>
</dbReference>
<keyword evidence="5 6" id="KW-0560">Oxidoreductase</keyword>
<evidence type="ECO:0000256" key="6">
    <source>
        <dbReference type="RuleBase" id="RU362125"/>
    </source>
</evidence>
<evidence type="ECO:0000313" key="12">
    <source>
        <dbReference type="Proteomes" id="UP000427373"/>
    </source>
</evidence>
<dbReference type="KEGG" id="soh:D1869_10200"/>
<dbReference type="Proteomes" id="UP000582213">
    <property type="component" value="Unassembled WGS sequence"/>
</dbReference>
<dbReference type="InterPro" id="IPR036250">
    <property type="entry name" value="AcylCo_DH-like_C"/>
</dbReference>
<feature type="domain" description="Acyl-CoA dehydrogenase/oxidase C-terminal" evidence="7">
    <location>
        <begin position="214"/>
        <end position="363"/>
    </location>
</feature>
<keyword evidence="4 6" id="KW-0274">FAD</keyword>
<dbReference type="GO" id="GO:0003995">
    <property type="term" value="F:acyl-CoA dehydrogenase activity"/>
    <property type="evidence" value="ECO:0007669"/>
    <property type="project" value="TreeGrafter"/>
</dbReference>
<dbReference type="EMBL" id="CP045484">
    <property type="protein sequence ID" value="QGR17517.1"/>
    <property type="molecule type" value="Genomic_DNA"/>
</dbReference>
<dbReference type="FunFam" id="2.40.110.10:FF:000002">
    <property type="entry name" value="Acyl-CoA dehydrogenase fadE12"/>
    <property type="match status" value="1"/>
</dbReference>
<comment type="similarity">
    <text evidence="2 6">Belongs to the acyl-CoA dehydrogenase family.</text>
</comment>
<dbReference type="Gene3D" id="1.20.140.10">
    <property type="entry name" value="Butyryl-CoA Dehydrogenase, subunit A, domain 3"/>
    <property type="match status" value="1"/>
</dbReference>
<dbReference type="InterPro" id="IPR046373">
    <property type="entry name" value="Acyl-CoA_Oxase/DH_mid-dom_sf"/>
</dbReference>
<evidence type="ECO:0000313" key="11">
    <source>
        <dbReference type="EMBL" id="QGR17517.1"/>
    </source>
</evidence>
<organism evidence="11 12">
    <name type="scientific">Sulfurisphaera ohwakuensis</name>
    <dbReference type="NCBI Taxonomy" id="69656"/>
    <lineage>
        <taxon>Archaea</taxon>
        <taxon>Thermoproteota</taxon>
        <taxon>Thermoprotei</taxon>
        <taxon>Sulfolobales</taxon>
        <taxon>Sulfolobaceae</taxon>
        <taxon>Sulfurisphaera</taxon>
    </lineage>
</organism>
<evidence type="ECO:0000256" key="2">
    <source>
        <dbReference type="ARBA" id="ARBA00009347"/>
    </source>
</evidence>
<keyword evidence="3 6" id="KW-0285">Flavoprotein</keyword>